<dbReference type="AlphaFoldDB" id="A2DPQ3"/>
<dbReference type="GO" id="GO:0005794">
    <property type="term" value="C:Golgi apparatus"/>
    <property type="evidence" value="ECO:0000318"/>
    <property type="project" value="GO_Central"/>
</dbReference>
<dbReference type="FunFam" id="1.10.8.270:FF:000028">
    <property type="entry name" value="TBC domain containing protein"/>
    <property type="match status" value="1"/>
</dbReference>
<name>A2DPQ3_TRIV3</name>
<sequence>MTSSPGQPVLARQKGPPALARVSITEPAPILSPKQRAKEKNERLFTKALEQPIIDIDKIRESAWMGIPGKLRPTVWRLFLDYEPISRDSSASTLKHKRKDYFDCLDRLYGKNQQALWTSSQKSTIHQIDIDLPRTPNKLLKDPRVTLLFQHILFVWAVRHPASGYVQGMNDILLPFFIVFLSSYIQDMSIEDICKLENIDSISDESLREIEGDCFWCFSKLLDGIQDVFTKDQPGLFRMISALEELLKKVDPVLAQTFADQNIETSQFAFKWMNCLLVREFHLHMLFRIWDLYLSQVTRIATVHVYVCAAMLTVLSPKIMENVQECSIFMQSLSPKSWSEDELETILAQAYVYEKTFAFSKNH</sequence>
<dbReference type="SUPFAM" id="SSF47923">
    <property type="entry name" value="Ypt/Rab-GAP domain of gyp1p"/>
    <property type="match status" value="2"/>
</dbReference>
<dbReference type="InterPro" id="IPR000195">
    <property type="entry name" value="Rab-GAP-TBC_dom"/>
</dbReference>
<dbReference type="RefSeq" id="XP_001329788.1">
    <property type="nucleotide sequence ID" value="XM_001329753.1"/>
</dbReference>
<protein>
    <submittedName>
        <fullName evidence="3">TBC domain containing protein</fullName>
    </submittedName>
</protein>
<dbReference type="OMA" id="SCYNIFN"/>
<organism evidence="3 4">
    <name type="scientific">Trichomonas vaginalis (strain ATCC PRA-98 / G3)</name>
    <dbReference type="NCBI Taxonomy" id="412133"/>
    <lineage>
        <taxon>Eukaryota</taxon>
        <taxon>Metamonada</taxon>
        <taxon>Parabasalia</taxon>
        <taxon>Trichomonadida</taxon>
        <taxon>Trichomonadidae</taxon>
        <taxon>Trichomonas</taxon>
    </lineage>
</organism>
<feature type="domain" description="Rab-GAP TBC" evidence="2">
    <location>
        <begin position="66"/>
        <end position="297"/>
    </location>
</feature>
<proteinExistence type="predicted"/>
<dbReference type="OrthoDB" id="26371at2759"/>
<dbReference type="VEuPathDB" id="TrichDB:TVAGG3_0934730"/>
<gene>
    <name evidence="3" type="ORF">TVAG_235350</name>
</gene>
<dbReference type="Proteomes" id="UP000001542">
    <property type="component" value="Unassembled WGS sequence"/>
</dbReference>
<evidence type="ECO:0000256" key="1">
    <source>
        <dbReference type="SAM" id="MobiDB-lite"/>
    </source>
</evidence>
<dbReference type="InParanoid" id="A2DPQ3"/>
<reference evidence="3" key="1">
    <citation type="submission" date="2006-10" db="EMBL/GenBank/DDBJ databases">
        <authorList>
            <person name="Amadeo P."/>
            <person name="Zhao Q."/>
            <person name="Wortman J."/>
            <person name="Fraser-Liggett C."/>
            <person name="Carlton J."/>
        </authorList>
    </citation>
    <scope>NUCLEOTIDE SEQUENCE</scope>
    <source>
        <strain evidence="3">G3</strain>
    </source>
</reference>
<dbReference type="Gene3D" id="1.10.8.270">
    <property type="entry name" value="putative rabgap domain of human tbc1 domain family member 14 like domains"/>
    <property type="match status" value="1"/>
</dbReference>
<dbReference type="FunCoup" id="A2DPQ3">
    <property type="interactions" value="694"/>
</dbReference>
<dbReference type="Gene3D" id="1.10.472.80">
    <property type="entry name" value="Ypt/Rab-GAP domain of gyp1p, domain 3"/>
    <property type="match status" value="1"/>
</dbReference>
<dbReference type="InterPro" id="IPR035969">
    <property type="entry name" value="Rab-GAP_TBC_sf"/>
</dbReference>
<dbReference type="STRING" id="5722.A2DPQ3"/>
<keyword evidence="4" id="KW-1185">Reference proteome</keyword>
<dbReference type="SMR" id="A2DPQ3"/>
<reference evidence="3" key="2">
    <citation type="journal article" date="2007" name="Science">
        <title>Draft genome sequence of the sexually transmitted pathogen Trichomonas vaginalis.</title>
        <authorList>
            <person name="Carlton J.M."/>
            <person name="Hirt R.P."/>
            <person name="Silva J.C."/>
            <person name="Delcher A.L."/>
            <person name="Schatz M."/>
            <person name="Zhao Q."/>
            <person name="Wortman J.R."/>
            <person name="Bidwell S.L."/>
            <person name="Alsmark U.C.M."/>
            <person name="Besteiro S."/>
            <person name="Sicheritz-Ponten T."/>
            <person name="Noel C.J."/>
            <person name="Dacks J.B."/>
            <person name="Foster P.G."/>
            <person name="Simillion C."/>
            <person name="Van de Peer Y."/>
            <person name="Miranda-Saavedra D."/>
            <person name="Barton G.J."/>
            <person name="Westrop G.D."/>
            <person name="Mueller S."/>
            <person name="Dessi D."/>
            <person name="Fiori P.L."/>
            <person name="Ren Q."/>
            <person name="Paulsen I."/>
            <person name="Zhang H."/>
            <person name="Bastida-Corcuera F.D."/>
            <person name="Simoes-Barbosa A."/>
            <person name="Brown M.T."/>
            <person name="Hayes R.D."/>
            <person name="Mukherjee M."/>
            <person name="Okumura C.Y."/>
            <person name="Schneider R."/>
            <person name="Smith A.J."/>
            <person name="Vanacova S."/>
            <person name="Villalvazo M."/>
            <person name="Haas B.J."/>
            <person name="Pertea M."/>
            <person name="Feldblyum T.V."/>
            <person name="Utterback T.R."/>
            <person name="Shu C.L."/>
            <person name="Osoegawa K."/>
            <person name="de Jong P.J."/>
            <person name="Hrdy I."/>
            <person name="Horvathova L."/>
            <person name="Zubacova Z."/>
            <person name="Dolezal P."/>
            <person name="Malik S.B."/>
            <person name="Logsdon J.M. Jr."/>
            <person name="Henze K."/>
            <person name="Gupta A."/>
            <person name="Wang C.C."/>
            <person name="Dunne R.L."/>
            <person name="Upcroft J.A."/>
            <person name="Upcroft P."/>
            <person name="White O."/>
            <person name="Salzberg S.L."/>
            <person name="Tang P."/>
            <person name="Chiu C.-H."/>
            <person name="Lee Y.-S."/>
            <person name="Embley T.M."/>
            <person name="Coombs G.H."/>
            <person name="Mottram J.C."/>
            <person name="Tachezy J."/>
            <person name="Fraser-Liggett C.M."/>
            <person name="Johnson P.J."/>
        </authorList>
    </citation>
    <scope>NUCLEOTIDE SEQUENCE [LARGE SCALE GENOMIC DNA]</scope>
    <source>
        <strain evidence="3">G3</strain>
    </source>
</reference>
<dbReference type="SMART" id="SM00164">
    <property type="entry name" value="TBC"/>
    <property type="match status" value="1"/>
</dbReference>
<evidence type="ECO:0000313" key="3">
    <source>
        <dbReference type="EMBL" id="EAY17653.1"/>
    </source>
</evidence>
<dbReference type="KEGG" id="tva:4775671"/>
<dbReference type="PANTHER" id="PTHR22957:SF26">
    <property type="entry name" value="LD44506P"/>
    <property type="match status" value="1"/>
</dbReference>
<feature type="region of interest" description="Disordered" evidence="1">
    <location>
        <begin position="1"/>
        <end position="26"/>
    </location>
</feature>
<dbReference type="PROSITE" id="PS50086">
    <property type="entry name" value="TBC_RABGAP"/>
    <property type="match status" value="1"/>
</dbReference>
<accession>A2DPQ3</accession>
<dbReference type="eggNOG" id="KOG1092">
    <property type="taxonomic scope" value="Eukaryota"/>
</dbReference>
<dbReference type="PANTHER" id="PTHR22957">
    <property type="entry name" value="TBC1 DOMAIN FAMILY MEMBER GTPASE-ACTIVATING PROTEIN"/>
    <property type="match status" value="1"/>
</dbReference>
<dbReference type="VEuPathDB" id="TrichDB:TVAG_235350"/>
<dbReference type="GO" id="GO:0005096">
    <property type="term" value="F:GTPase activator activity"/>
    <property type="evidence" value="ECO:0000318"/>
    <property type="project" value="GO_Central"/>
</dbReference>
<dbReference type="Pfam" id="PF00566">
    <property type="entry name" value="RabGAP-TBC"/>
    <property type="match status" value="1"/>
</dbReference>
<evidence type="ECO:0000313" key="4">
    <source>
        <dbReference type="Proteomes" id="UP000001542"/>
    </source>
</evidence>
<evidence type="ECO:0000259" key="2">
    <source>
        <dbReference type="PROSITE" id="PS50086"/>
    </source>
</evidence>
<dbReference type="EMBL" id="DS113228">
    <property type="protein sequence ID" value="EAY17653.1"/>
    <property type="molecule type" value="Genomic_DNA"/>
</dbReference>